<dbReference type="GO" id="GO:0005524">
    <property type="term" value="F:ATP binding"/>
    <property type="evidence" value="ECO:0007669"/>
    <property type="project" value="InterPro"/>
</dbReference>
<keyword evidence="1" id="KW-0808">Transferase</keyword>
<dbReference type="GO" id="GO:0046917">
    <property type="term" value="F:triphosphoribosyl-dephospho-CoA synthase activity"/>
    <property type="evidence" value="ECO:0007669"/>
    <property type="project" value="InterPro"/>
</dbReference>
<keyword evidence="2" id="KW-1185">Reference proteome</keyword>
<protein>
    <submittedName>
        <fullName evidence="1">ATP:dephospho-CoA triphosphoribosyl transferase</fullName>
    </submittedName>
</protein>
<dbReference type="PANTHER" id="PTHR42280">
    <property type="entry name" value="CITG FAMILY PROTEIN"/>
    <property type="match status" value="1"/>
</dbReference>
<dbReference type="RefSeq" id="WP_197452908.1">
    <property type="nucleotide sequence ID" value="NZ_CP036318.1"/>
</dbReference>
<dbReference type="PROSITE" id="PS51257">
    <property type="entry name" value="PROKAR_LIPOPROTEIN"/>
    <property type="match status" value="1"/>
</dbReference>
<sequence length="306" mass="32491">MSSKELPISSSIRQTPFDWQAAANLSVGAAVGLACTLEATAVKAGNVFPGQEFHDLGVADFLAAAAVCSCVMERADDFSTGQLVLESVQRSRAATRSNANLGIVLLLAPLAKAAAAGGRHRDIAALRQQLTLQLTNLTPEDGRLVFQAIREAAAGGLGDAESHDVNATQVDVDLLEAMRMGRDRDKIAEQYSTGFAFVFETVAPCLQRAIADEGDLLRGISRAQIALLADHIDTLIQRKCGAAIAEEAKQRARIVYDAGAFDVRSPEWIALNDWLCGDGNRRNPGTTADLIAAGLFVLIRSGFSLA</sequence>
<proteinExistence type="predicted"/>
<dbReference type="Pfam" id="PF01874">
    <property type="entry name" value="CitG"/>
    <property type="match status" value="1"/>
</dbReference>
<dbReference type="PANTHER" id="PTHR42280:SF1">
    <property type="entry name" value="CITG FAMILY PROTEIN"/>
    <property type="match status" value="1"/>
</dbReference>
<dbReference type="Proteomes" id="UP000316770">
    <property type="component" value="Chromosome"/>
</dbReference>
<gene>
    <name evidence="1" type="ORF">Mal33_53730</name>
</gene>
<evidence type="ECO:0000313" key="1">
    <source>
        <dbReference type="EMBL" id="QDV59345.1"/>
    </source>
</evidence>
<dbReference type="Gene3D" id="1.10.4200.10">
    <property type="entry name" value="Triphosphoribosyl-dephospho-CoA protein"/>
    <property type="match status" value="1"/>
</dbReference>
<organism evidence="1 2">
    <name type="scientific">Rosistilla oblonga</name>
    <dbReference type="NCBI Taxonomy" id="2527990"/>
    <lineage>
        <taxon>Bacteria</taxon>
        <taxon>Pseudomonadati</taxon>
        <taxon>Planctomycetota</taxon>
        <taxon>Planctomycetia</taxon>
        <taxon>Pirellulales</taxon>
        <taxon>Pirellulaceae</taxon>
        <taxon>Rosistilla</taxon>
    </lineage>
</organism>
<dbReference type="EMBL" id="CP036318">
    <property type="protein sequence ID" value="QDV59345.1"/>
    <property type="molecule type" value="Genomic_DNA"/>
</dbReference>
<reference evidence="1 2" key="1">
    <citation type="submission" date="2019-02" db="EMBL/GenBank/DDBJ databases">
        <title>Deep-cultivation of Planctomycetes and their phenomic and genomic characterization uncovers novel biology.</title>
        <authorList>
            <person name="Wiegand S."/>
            <person name="Jogler M."/>
            <person name="Boedeker C."/>
            <person name="Pinto D."/>
            <person name="Vollmers J."/>
            <person name="Rivas-Marin E."/>
            <person name="Kohn T."/>
            <person name="Peeters S.H."/>
            <person name="Heuer A."/>
            <person name="Rast P."/>
            <person name="Oberbeckmann S."/>
            <person name="Bunk B."/>
            <person name="Jeske O."/>
            <person name="Meyerdierks A."/>
            <person name="Storesund J.E."/>
            <person name="Kallscheuer N."/>
            <person name="Luecker S."/>
            <person name="Lage O.M."/>
            <person name="Pohl T."/>
            <person name="Merkel B.J."/>
            <person name="Hornburger P."/>
            <person name="Mueller R.-W."/>
            <person name="Bruemmer F."/>
            <person name="Labrenz M."/>
            <person name="Spormann A.M."/>
            <person name="Op den Camp H."/>
            <person name="Overmann J."/>
            <person name="Amann R."/>
            <person name="Jetten M.S.M."/>
            <person name="Mascher T."/>
            <person name="Medema M.H."/>
            <person name="Devos D.P."/>
            <person name="Kaster A.-K."/>
            <person name="Ovreas L."/>
            <person name="Rohde M."/>
            <person name="Galperin M.Y."/>
            <person name="Jogler C."/>
        </authorList>
    </citation>
    <scope>NUCLEOTIDE SEQUENCE [LARGE SCALE GENOMIC DNA]</scope>
    <source>
        <strain evidence="1 2">Mal33</strain>
    </source>
</reference>
<accession>A0A518J1Y2</accession>
<dbReference type="InterPro" id="IPR002736">
    <property type="entry name" value="CitG"/>
</dbReference>
<evidence type="ECO:0000313" key="2">
    <source>
        <dbReference type="Proteomes" id="UP000316770"/>
    </source>
</evidence>
<name>A0A518J1Y2_9BACT</name>
<dbReference type="AlphaFoldDB" id="A0A518J1Y2"/>